<gene>
    <name evidence="2" type="ORF">CUS89_08705</name>
</gene>
<evidence type="ECO:0000313" key="2">
    <source>
        <dbReference type="EMBL" id="PQF22784.1"/>
    </source>
</evidence>
<dbReference type="RefSeq" id="WP_104871818.1">
    <property type="nucleotide sequence ID" value="NZ_PUAP01000027.1"/>
</dbReference>
<evidence type="ECO:0000256" key="1">
    <source>
        <dbReference type="SAM" id="MobiDB-lite"/>
    </source>
</evidence>
<feature type="compositionally biased region" description="Basic and acidic residues" evidence="1">
    <location>
        <begin position="435"/>
        <end position="447"/>
    </location>
</feature>
<name>A0A2S7RSW7_ENTMU</name>
<proteinExistence type="predicted"/>
<reference evidence="2 3" key="1">
    <citation type="journal article" date="2018" name="Pathog. Dis.">
        <title>Whole-genome sequencing based characterization of antimicrobial resistance in Enterococcus.</title>
        <authorList>
            <person name="Tyson G."/>
        </authorList>
    </citation>
    <scope>NUCLEOTIDE SEQUENCE [LARGE SCALE GENOMIC DNA]</scope>
    <source>
        <strain evidence="2 3">CVM N55263</strain>
    </source>
</reference>
<dbReference type="EMBL" id="PUAP01000027">
    <property type="protein sequence ID" value="PQF22784.1"/>
    <property type="molecule type" value="Genomic_DNA"/>
</dbReference>
<evidence type="ECO:0000313" key="3">
    <source>
        <dbReference type="Proteomes" id="UP000237934"/>
    </source>
</evidence>
<feature type="compositionally biased region" description="Polar residues" evidence="1">
    <location>
        <begin position="425"/>
        <end position="434"/>
    </location>
</feature>
<organism evidence="2 3">
    <name type="scientific">Enterococcus mundtii</name>
    <dbReference type="NCBI Taxonomy" id="53346"/>
    <lineage>
        <taxon>Bacteria</taxon>
        <taxon>Bacillati</taxon>
        <taxon>Bacillota</taxon>
        <taxon>Bacilli</taxon>
        <taxon>Lactobacillales</taxon>
        <taxon>Enterococcaceae</taxon>
        <taxon>Enterococcus</taxon>
    </lineage>
</organism>
<sequence length="447" mass="53074">MLDEQKQHEFEKRVDMLALSLALKPNDKNFDQNDDYKLLISTYIKMLEQDQDDFFIDRNSKQNIIRSLERTKEYFDFAEENQLRASLEKLVNDDPTDFMLFPMVVPLSEDINVYQHLIGFVVYKKEHDFIVMTVDKMTNYYDDNVVYQIIPKQRIKELSTLFFEERYDFKLEKFYLLECLTKLSTHTEPIEEIMMNDQTVGNCVIASLDASLKVILSNCRENIFSVDREDLSISWNPYHNRSTLEMRKRFLTAVKGENPEWNQLFDYIFDFYLYRVGKLPENREDSPIKSKTWYKVIRNMFAMDYYIQEIIANGGKIQPNHGPHPNSVYLIEPKGVLLKKEIQNVPSSRLDSQFGWIEKQIQRFKERLLFIKIDRAKAITQHIICSLEEKKEEINQENERRRVITEPVIDEGKIKPSLNQLIQQTIPVSSNHSTEQSKKQVKNELEK</sequence>
<comment type="caution">
    <text evidence="2">The sequence shown here is derived from an EMBL/GenBank/DDBJ whole genome shotgun (WGS) entry which is preliminary data.</text>
</comment>
<feature type="region of interest" description="Disordered" evidence="1">
    <location>
        <begin position="425"/>
        <end position="447"/>
    </location>
</feature>
<dbReference type="AlphaFoldDB" id="A0A2S7RSW7"/>
<dbReference type="Proteomes" id="UP000237934">
    <property type="component" value="Unassembled WGS sequence"/>
</dbReference>
<protein>
    <submittedName>
        <fullName evidence="2">Uncharacterized protein</fullName>
    </submittedName>
</protein>
<accession>A0A2S7RSW7</accession>